<accession>A0ABM5U1W7</accession>
<name>A0ABM5U1W7_CORUL</name>
<keyword evidence="2" id="KW-1185">Reference proteome</keyword>
<dbReference type="Proteomes" id="UP000036185">
    <property type="component" value="Chromosome"/>
</dbReference>
<gene>
    <name evidence="1" type="ORF">CulFRC58_1616</name>
</gene>
<evidence type="ECO:0000313" key="1">
    <source>
        <dbReference type="EMBL" id="AKN77470.1"/>
    </source>
</evidence>
<proteinExistence type="predicted"/>
<evidence type="ECO:0008006" key="3">
    <source>
        <dbReference type="Google" id="ProtNLM"/>
    </source>
</evidence>
<organism evidence="1 2">
    <name type="scientific">Corynebacterium ulcerans FRC58</name>
    <dbReference type="NCBI Taxonomy" id="1408268"/>
    <lineage>
        <taxon>Bacteria</taxon>
        <taxon>Bacillati</taxon>
        <taxon>Actinomycetota</taxon>
        <taxon>Actinomycetes</taxon>
        <taxon>Mycobacteriales</taxon>
        <taxon>Corynebacteriaceae</taxon>
        <taxon>Corynebacterium</taxon>
    </lineage>
</organism>
<evidence type="ECO:0000313" key="2">
    <source>
        <dbReference type="Proteomes" id="UP000036185"/>
    </source>
</evidence>
<sequence>MYFSGKSLSLRVPAVTLLQQNQTKENHSKGDPNKGLCAFFKALKQAYFMGKTFIPNSKNKSA</sequence>
<reference evidence="1 2" key="1">
    <citation type="journal article" date="2014" name="Int. J. Syst. Evol. Microbiol.">
        <title>Draft Genome Sequence of Corynebacterium ulcerans FRC58, Isolated from the Bronchitic Aspiration of a Patient in France.</title>
        <authorList>
            <person name="Silva Ado S."/>
            <person name="Barauna R.A."/>
            <person name="de Sa P.C."/>
            <person name="das Gracas D.A."/>
            <person name="Carneiro A.R."/>
            <person name="Thouvenin M."/>
            <person name="Azevedo V."/>
            <person name="Badell E."/>
            <person name="Guiso N."/>
            <person name="da Silva A.L."/>
            <person name="Ramos R.T."/>
        </authorList>
    </citation>
    <scope>NUCLEOTIDE SEQUENCE [LARGE SCALE GENOMIC DNA]</scope>
    <source>
        <strain evidence="1 2">FRC58</strain>
    </source>
</reference>
<protein>
    <recommendedName>
        <fullName evidence="3">Transposase</fullName>
    </recommendedName>
</protein>
<dbReference type="EMBL" id="CP011913">
    <property type="protein sequence ID" value="AKN77470.1"/>
    <property type="molecule type" value="Genomic_DNA"/>
</dbReference>